<dbReference type="STRING" id="1650663.GCA_001486665_03583"/>
<comment type="function">
    <text evidence="10">An RNase that has 5'-3' exonuclease and possibly endonuclease activity. Involved in maturation of rRNA and in some organisms also mRNA maturation and/or decay.</text>
</comment>
<gene>
    <name evidence="10" type="primary">rnj</name>
    <name evidence="16" type="ORF">EDD77_11645</name>
</gene>
<feature type="binding site" evidence="13">
    <location>
        <position position="445"/>
    </location>
    <ligand>
        <name>Zn(2+)</name>
        <dbReference type="ChEBI" id="CHEBI:29105"/>
        <label>1</label>
        <note>catalytic</note>
    </ligand>
</feature>
<dbReference type="SMART" id="SM00849">
    <property type="entry name" value="Lactamase_B"/>
    <property type="match status" value="1"/>
</dbReference>
<feature type="binding site" evidence="13">
    <location>
        <position position="131"/>
    </location>
    <ligand>
        <name>Zn(2+)</name>
        <dbReference type="ChEBI" id="CHEBI:29105"/>
        <label>1</label>
        <note>catalytic</note>
    </ligand>
</feature>
<dbReference type="HAMAP" id="MF_01491">
    <property type="entry name" value="RNase_J_bact"/>
    <property type="match status" value="1"/>
</dbReference>
<feature type="binding site" evidence="13">
    <location>
        <position position="195"/>
    </location>
    <ligand>
        <name>Zn(2+)</name>
        <dbReference type="ChEBI" id="CHEBI:29105"/>
        <label>1</label>
        <note>catalytic</note>
    </ligand>
</feature>
<comment type="subunit">
    <text evidence="10">Homodimer, may be a subunit of the RNA degradosome.</text>
</comment>
<evidence type="ECO:0000256" key="11">
    <source>
        <dbReference type="PIRSR" id="PIRSR004803-1"/>
    </source>
</evidence>
<dbReference type="InterPro" id="IPR041636">
    <property type="entry name" value="RNase_J_C"/>
</dbReference>
<feature type="binding site" evidence="13">
    <location>
        <position position="127"/>
    </location>
    <ligand>
        <name>Zn(2+)</name>
        <dbReference type="ChEBI" id="CHEBI:29105"/>
        <label>1</label>
        <note>catalytic</note>
    </ligand>
</feature>
<evidence type="ECO:0000313" key="16">
    <source>
        <dbReference type="EMBL" id="TCL55531.1"/>
    </source>
</evidence>
<dbReference type="FunFam" id="3.10.20.580:FF:000001">
    <property type="entry name" value="Ribonuclease J"/>
    <property type="match status" value="1"/>
</dbReference>
<evidence type="ECO:0000256" key="2">
    <source>
        <dbReference type="ARBA" id="ARBA00022490"/>
    </source>
</evidence>
<dbReference type="InterPro" id="IPR001587">
    <property type="entry name" value="RNase_J_CS"/>
</dbReference>
<evidence type="ECO:0000256" key="7">
    <source>
        <dbReference type="ARBA" id="ARBA00022833"/>
    </source>
</evidence>
<keyword evidence="4 13" id="KW-0479">Metal-binding</keyword>
<evidence type="ECO:0000259" key="15">
    <source>
        <dbReference type="SMART" id="SM00849"/>
    </source>
</evidence>
<keyword evidence="13" id="KW-0106">Calcium</keyword>
<sequence>MTQQKNTKEKEPKKPRAAHKPAAPKAENAGTQQPAQRRRPFYSRGRKPAAKNHNKQEEAVPVHIIPLGGLGEVGKNITLYECQGDMLIVDCGLVFPDSDMFGIDLVIPDFTYVVQNKDKIKGVVITHGHEDHIGALPYLLKQVNLPIYATKLTIGLIKNKLEEHNLLGRTKLVEIHPRHKFKLGCFTIEPIHVNHSIPDAVALAIDCPAGVIIQTGDFKIDYTPLSAGPTDLVTIAEYGKKGVLALLSDSTNAERPGFTATEHKVADSFANLFRRADKQRIIIATFASNIYRVQQIIDLAVENGRKVAVSGRSMANNTQMALELGYLHAPEGVLIDLEQINKYPPEQIVLITTGSQGEPLSALSRMASASHRNVRVGPGDFIIISATPIPGNEKMVTKVVNGLLLLGAEVIYESMYDVHVSGHACQEEQKLMLTLAAPKYFLPVHGEYKQLKKHAITAEKLGIPPKNIHIAEIGQDIILSADSLSTGEPVPAGAVMVDGLGVGDVGNVVLRDRRHLSEDGLVIVVATVNSRTGQVMAGPDLVSRGFVYVRESEQLMDEARRLVSQCFERCAAENVRDWNSVKTRVREALSSYIYRKTKRSPMILPILMEV</sequence>
<keyword evidence="2 10" id="KW-0963">Cytoplasm</keyword>
<dbReference type="InterPro" id="IPR036866">
    <property type="entry name" value="RibonucZ/Hydroxyglut_hydro"/>
</dbReference>
<dbReference type="PANTHER" id="PTHR43694:SF1">
    <property type="entry name" value="RIBONUCLEASE J"/>
    <property type="match status" value="1"/>
</dbReference>
<evidence type="ECO:0000256" key="5">
    <source>
        <dbReference type="ARBA" id="ARBA00022759"/>
    </source>
</evidence>
<evidence type="ECO:0000256" key="13">
    <source>
        <dbReference type="PIRSR" id="PIRSR004803-3"/>
    </source>
</evidence>
<proteinExistence type="inferred from homology"/>
<dbReference type="SUPFAM" id="SSF56281">
    <property type="entry name" value="Metallo-hydrolase/oxidoreductase"/>
    <property type="match status" value="1"/>
</dbReference>
<comment type="cofactor">
    <cofactor evidence="13">
        <name>Ca(2+)</name>
        <dbReference type="ChEBI" id="CHEBI:29108"/>
    </cofactor>
    <text evidence="13">Binds 1 Ca(2+) cation per subunit. Seen in 1 crystal structure, it is not clear if it is physiologically important.</text>
</comment>
<feature type="compositionally biased region" description="Low complexity" evidence="14">
    <location>
        <begin position="20"/>
        <end position="29"/>
    </location>
</feature>
<protein>
    <recommendedName>
        <fullName evidence="10">Ribonuclease J</fullName>
        <shortName evidence="10">RNase J</shortName>
        <ecNumber evidence="10">3.1.-.-</ecNumber>
    </recommendedName>
</protein>
<dbReference type="GO" id="GO:0008270">
    <property type="term" value="F:zinc ion binding"/>
    <property type="evidence" value="ECO:0007669"/>
    <property type="project" value="InterPro"/>
</dbReference>
<dbReference type="RefSeq" id="WP_077138632.1">
    <property type="nucleotide sequence ID" value="NZ_CABKVM010000019.1"/>
</dbReference>
<dbReference type="GO" id="GO:0004521">
    <property type="term" value="F:RNA endonuclease activity"/>
    <property type="evidence" value="ECO:0007669"/>
    <property type="project" value="UniProtKB-UniRule"/>
</dbReference>
<evidence type="ECO:0000256" key="12">
    <source>
        <dbReference type="PIRSR" id="PIRSR004803-2"/>
    </source>
</evidence>
<comment type="cofactor">
    <cofactor evidence="13">
        <name>Zn(2+)</name>
        <dbReference type="ChEBI" id="CHEBI:29105"/>
    </cofactor>
    <text evidence="13">Binds 2 Zn(2+) ions per subunit. It is not clear if Zn(2+) or Mg(2+) is physiologically important.</text>
</comment>
<evidence type="ECO:0000256" key="8">
    <source>
        <dbReference type="ARBA" id="ARBA00022839"/>
    </source>
</evidence>
<keyword evidence="8 10" id="KW-0269">Exonuclease</keyword>
<evidence type="ECO:0000256" key="14">
    <source>
        <dbReference type="SAM" id="MobiDB-lite"/>
    </source>
</evidence>
<evidence type="ECO:0000256" key="3">
    <source>
        <dbReference type="ARBA" id="ARBA00022722"/>
    </source>
</evidence>
<evidence type="ECO:0000256" key="6">
    <source>
        <dbReference type="ARBA" id="ARBA00022801"/>
    </source>
</evidence>
<keyword evidence="6 10" id="KW-0378">Hydrolase</keyword>
<dbReference type="GO" id="GO:0006364">
    <property type="term" value="P:rRNA processing"/>
    <property type="evidence" value="ECO:0007669"/>
    <property type="project" value="UniProtKB-UniRule"/>
</dbReference>
<evidence type="ECO:0000256" key="9">
    <source>
        <dbReference type="ARBA" id="ARBA00022884"/>
    </source>
</evidence>
<feature type="binding site" evidence="10 12">
    <location>
        <begin position="419"/>
        <end position="423"/>
    </location>
    <ligand>
        <name>substrate</name>
    </ligand>
</feature>
<name>A0A4R1QR95_9FIRM</name>
<dbReference type="OrthoDB" id="9758375at2"/>
<comment type="caution">
    <text evidence="16">The sequence shown here is derived from an EMBL/GenBank/DDBJ whole genome shotgun (WGS) entry which is preliminary data.</text>
</comment>
<dbReference type="Gene3D" id="3.60.15.10">
    <property type="entry name" value="Ribonuclease Z/Hydroxyacylglutathione hydrolase-like"/>
    <property type="match status" value="1"/>
</dbReference>
<feature type="binding site" evidence="13">
    <location>
        <position position="132"/>
    </location>
    <ligand>
        <name>Zn(2+)</name>
        <dbReference type="ChEBI" id="CHEBI:29105"/>
        <label>1</label>
        <note>catalytic</note>
    </ligand>
</feature>
<dbReference type="Proteomes" id="UP000295184">
    <property type="component" value="Unassembled WGS sequence"/>
</dbReference>
<dbReference type="InterPro" id="IPR042173">
    <property type="entry name" value="RNase_J_2"/>
</dbReference>
<dbReference type="Pfam" id="PF17770">
    <property type="entry name" value="RNase_J_C"/>
    <property type="match status" value="1"/>
</dbReference>
<dbReference type="NCBIfam" id="TIGR00649">
    <property type="entry name" value="MG423"/>
    <property type="match status" value="1"/>
</dbReference>
<feature type="binding site" evidence="13">
    <location>
        <position position="102"/>
    </location>
    <ligand>
        <name>Ca(2+)</name>
        <dbReference type="ChEBI" id="CHEBI:29108"/>
    </ligand>
</feature>
<dbReference type="InterPro" id="IPR011108">
    <property type="entry name" value="RMMBL"/>
</dbReference>
<evidence type="ECO:0000313" key="17">
    <source>
        <dbReference type="Proteomes" id="UP000295184"/>
    </source>
</evidence>
<dbReference type="Gene3D" id="3.40.50.10710">
    <property type="entry name" value="Metallo-hydrolase/oxidoreductase"/>
    <property type="match status" value="1"/>
</dbReference>
<dbReference type="PROSITE" id="PS01292">
    <property type="entry name" value="UPF0036"/>
    <property type="match status" value="1"/>
</dbReference>
<feature type="binding site" evidence="13">
    <location>
        <position position="217"/>
    </location>
    <ligand>
        <name>Zn(2+)</name>
        <dbReference type="ChEBI" id="CHEBI:29105"/>
        <label>1</label>
        <note>catalytic</note>
    </ligand>
</feature>
<dbReference type="AlphaFoldDB" id="A0A4R1QR95"/>
<dbReference type="InterPro" id="IPR055132">
    <property type="entry name" value="RNase_J_b_CASP"/>
</dbReference>
<dbReference type="Pfam" id="PF22505">
    <property type="entry name" value="RNase_J_b_CASP"/>
    <property type="match status" value="1"/>
</dbReference>
<feature type="binding site" evidence="13">
    <location>
        <position position="104"/>
    </location>
    <ligand>
        <name>Ca(2+)</name>
        <dbReference type="ChEBI" id="CHEBI:29108"/>
    </ligand>
</feature>
<dbReference type="InterPro" id="IPR004613">
    <property type="entry name" value="RNase_J"/>
</dbReference>
<feature type="binding site" evidence="13">
    <location>
        <position position="129"/>
    </location>
    <ligand>
        <name>Zn(2+)</name>
        <dbReference type="ChEBI" id="CHEBI:29105"/>
        <label>1</label>
        <note>catalytic</note>
    </ligand>
</feature>
<keyword evidence="5 10" id="KW-0255">Endonuclease</keyword>
<keyword evidence="10" id="KW-0698">rRNA processing</keyword>
<feature type="binding site" evidence="12">
    <location>
        <begin position="287"/>
        <end position="289"/>
    </location>
    <ligand>
        <name>substrate</name>
    </ligand>
</feature>
<dbReference type="GO" id="GO:0005737">
    <property type="term" value="C:cytoplasm"/>
    <property type="evidence" value="ECO:0007669"/>
    <property type="project" value="UniProtKB-SubCell"/>
</dbReference>
<evidence type="ECO:0000256" key="10">
    <source>
        <dbReference type="HAMAP-Rule" id="MF_01491"/>
    </source>
</evidence>
<feature type="active site" description="Proton acceptor" evidence="11">
    <location>
        <position position="423"/>
    </location>
</feature>
<dbReference type="PANTHER" id="PTHR43694">
    <property type="entry name" value="RIBONUCLEASE J"/>
    <property type="match status" value="1"/>
</dbReference>
<dbReference type="EMBL" id="SLUM01000016">
    <property type="protein sequence ID" value="TCL55531.1"/>
    <property type="molecule type" value="Genomic_DNA"/>
</dbReference>
<dbReference type="Pfam" id="PF12706">
    <property type="entry name" value="Lactamase_B_2"/>
    <property type="match status" value="1"/>
</dbReference>
<feature type="domain" description="Metallo-beta-lactamase" evidence="15">
    <location>
        <begin position="74"/>
        <end position="269"/>
    </location>
</feature>
<feature type="compositionally biased region" description="Basic residues" evidence="14">
    <location>
        <begin position="36"/>
        <end position="53"/>
    </location>
</feature>
<keyword evidence="9 10" id="KW-0694">RNA-binding</keyword>
<accession>A0A4R1QR95</accession>
<reference evidence="16 17" key="1">
    <citation type="submission" date="2019-03" db="EMBL/GenBank/DDBJ databases">
        <title>Genomic Encyclopedia of Type Strains, Phase IV (KMG-IV): sequencing the most valuable type-strain genomes for metagenomic binning, comparative biology and taxonomic classification.</title>
        <authorList>
            <person name="Goeker M."/>
        </authorList>
    </citation>
    <scope>NUCLEOTIDE SEQUENCE [LARGE SCALE GENOMIC DNA]</scope>
    <source>
        <strain evidence="16 17">DSM 100451</strain>
    </source>
</reference>
<dbReference type="Gene3D" id="3.10.20.580">
    <property type="match status" value="1"/>
</dbReference>
<organism evidence="16 17">
    <name type="scientific">Allofournierella massiliensis</name>
    <dbReference type="NCBI Taxonomy" id="1650663"/>
    <lineage>
        <taxon>Bacteria</taxon>
        <taxon>Bacillati</taxon>
        <taxon>Bacillota</taxon>
        <taxon>Clostridia</taxon>
        <taxon>Eubacteriales</taxon>
        <taxon>Oscillospiraceae</taxon>
        <taxon>Allofournierella</taxon>
    </lineage>
</organism>
<dbReference type="GO" id="GO:0003723">
    <property type="term" value="F:RNA binding"/>
    <property type="evidence" value="ECO:0007669"/>
    <property type="project" value="UniProtKB-UniRule"/>
</dbReference>
<dbReference type="EC" id="3.1.-.-" evidence="10"/>
<comment type="subcellular location">
    <subcellularLocation>
        <location evidence="1 10">Cytoplasm</location>
    </subcellularLocation>
</comment>
<dbReference type="GO" id="GO:0004534">
    <property type="term" value="F:5'-3' RNA exonuclease activity"/>
    <property type="evidence" value="ECO:0007669"/>
    <property type="project" value="UniProtKB-UniRule"/>
</dbReference>
<keyword evidence="3 10" id="KW-0540">Nuclease</keyword>
<feature type="region of interest" description="Disordered" evidence="14">
    <location>
        <begin position="1"/>
        <end position="57"/>
    </location>
</feature>
<dbReference type="InterPro" id="IPR030854">
    <property type="entry name" value="RNase_J_bac"/>
</dbReference>
<keyword evidence="7 13" id="KW-0862">Zinc</keyword>
<comment type="similarity">
    <text evidence="10">Belongs to the metallo-beta-lactamase superfamily. RNA-metabolizing metallo-beta-lactamase-like family. Bacterial RNase J subfamily.</text>
</comment>
<feature type="compositionally biased region" description="Basic and acidic residues" evidence="14">
    <location>
        <begin position="1"/>
        <end position="14"/>
    </location>
</feature>
<evidence type="ECO:0000256" key="1">
    <source>
        <dbReference type="ARBA" id="ARBA00004496"/>
    </source>
</evidence>
<feature type="active site" description="Proton donor" evidence="11">
    <location>
        <position position="249"/>
    </location>
</feature>
<evidence type="ECO:0000256" key="4">
    <source>
        <dbReference type="ARBA" id="ARBA00022723"/>
    </source>
</evidence>
<dbReference type="PIRSF" id="PIRSF004803">
    <property type="entry name" value="RnjA"/>
    <property type="match status" value="1"/>
</dbReference>
<dbReference type="CDD" id="cd07714">
    <property type="entry name" value="RNaseJ_MBL-fold"/>
    <property type="match status" value="1"/>
</dbReference>
<feature type="binding site" evidence="13">
    <location>
        <position position="498"/>
    </location>
    <ligand>
        <name>Ca(2+)</name>
        <dbReference type="ChEBI" id="CHEBI:29108"/>
    </ligand>
</feature>
<dbReference type="Pfam" id="PF07521">
    <property type="entry name" value="RMMBL"/>
    <property type="match status" value="1"/>
</dbReference>
<dbReference type="InterPro" id="IPR001279">
    <property type="entry name" value="Metallo-B-lactamas"/>
</dbReference>